<dbReference type="OrthoDB" id="449052at2759"/>
<dbReference type="Pfam" id="PF00571">
    <property type="entry name" value="CBS"/>
    <property type="match status" value="2"/>
</dbReference>
<feature type="domain" description="CBS" evidence="4">
    <location>
        <begin position="256"/>
        <end position="313"/>
    </location>
</feature>
<dbReference type="Proteomes" id="UP000324585">
    <property type="component" value="Unassembled WGS sequence"/>
</dbReference>
<dbReference type="Gene3D" id="3.10.580.10">
    <property type="entry name" value="CBS-domain"/>
    <property type="match status" value="1"/>
</dbReference>
<dbReference type="OMA" id="IHRVWIV"/>
<keyword evidence="2 3" id="KW-0129">CBS domain</keyword>
<accession>A0A5J4Z6I3</accession>
<dbReference type="PROSITE" id="PS51371">
    <property type="entry name" value="CBS"/>
    <property type="match status" value="2"/>
</dbReference>
<protein>
    <submittedName>
        <fullName evidence="5">Protein SDS23</fullName>
    </submittedName>
</protein>
<reference evidence="6" key="1">
    <citation type="journal article" date="2019" name="Nat. Commun.">
        <title>Expansion of phycobilisome linker gene families in mesophilic red algae.</title>
        <authorList>
            <person name="Lee J."/>
            <person name="Kim D."/>
            <person name="Bhattacharya D."/>
            <person name="Yoon H.S."/>
        </authorList>
    </citation>
    <scope>NUCLEOTIDE SEQUENCE [LARGE SCALE GENOMIC DNA]</scope>
    <source>
        <strain evidence="6">CCMP 1328</strain>
    </source>
</reference>
<name>A0A5J4Z6I3_PORPP</name>
<evidence type="ECO:0000256" key="2">
    <source>
        <dbReference type="ARBA" id="ARBA00023122"/>
    </source>
</evidence>
<evidence type="ECO:0000256" key="3">
    <source>
        <dbReference type="PROSITE-ProRule" id="PRU00703"/>
    </source>
</evidence>
<comment type="caution">
    <text evidence="5">The sequence shown here is derived from an EMBL/GenBank/DDBJ whole genome shotgun (WGS) entry which is preliminary data.</text>
</comment>
<dbReference type="EMBL" id="VRMN01000001">
    <property type="protein sequence ID" value="KAA8498828.1"/>
    <property type="molecule type" value="Genomic_DNA"/>
</dbReference>
<dbReference type="SMART" id="SM00116">
    <property type="entry name" value="CBS"/>
    <property type="match status" value="2"/>
</dbReference>
<evidence type="ECO:0000256" key="1">
    <source>
        <dbReference type="ARBA" id="ARBA00022737"/>
    </source>
</evidence>
<dbReference type="CDD" id="cd02205">
    <property type="entry name" value="CBS_pair_SF"/>
    <property type="match status" value="1"/>
</dbReference>
<keyword evidence="1" id="KW-0677">Repeat</keyword>
<dbReference type="InterPro" id="IPR046342">
    <property type="entry name" value="CBS_dom_sf"/>
</dbReference>
<proteinExistence type="predicted"/>
<organism evidence="5 6">
    <name type="scientific">Porphyridium purpureum</name>
    <name type="common">Red alga</name>
    <name type="synonym">Porphyridium cruentum</name>
    <dbReference type="NCBI Taxonomy" id="35688"/>
    <lineage>
        <taxon>Eukaryota</taxon>
        <taxon>Rhodophyta</taxon>
        <taxon>Bangiophyceae</taxon>
        <taxon>Porphyridiales</taxon>
        <taxon>Porphyridiaceae</taxon>
        <taxon>Porphyridium</taxon>
    </lineage>
</organism>
<gene>
    <name evidence="5" type="ORF">FVE85_6413</name>
</gene>
<keyword evidence="6" id="KW-1185">Reference proteome</keyword>
<dbReference type="PANTHER" id="PTHR13780">
    <property type="entry name" value="AMP-ACTIVATED PROTEIN KINASE, GAMMA REGULATORY SUBUNIT"/>
    <property type="match status" value="1"/>
</dbReference>
<dbReference type="SUPFAM" id="SSF54631">
    <property type="entry name" value="CBS-domain pair"/>
    <property type="match status" value="2"/>
</dbReference>
<evidence type="ECO:0000313" key="5">
    <source>
        <dbReference type="EMBL" id="KAA8498828.1"/>
    </source>
</evidence>
<feature type="domain" description="CBS" evidence="4">
    <location>
        <begin position="186"/>
        <end position="244"/>
    </location>
</feature>
<evidence type="ECO:0000313" key="6">
    <source>
        <dbReference type="Proteomes" id="UP000324585"/>
    </source>
</evidence>
<dbReference type="InterPro" id="IPR000644">
    <property type="entry name" value="CBS_dom"/>
</dbReference>
<dbReference type="AlphaFoldDB" id="A0A5J4Z6I3"/>
<evidence type="ECO:0000259" key="4">
    <source>
        <dbReference type="PROSITE" id="PS51371"/>
    </source>
</evidence>
<dbReference type="InterPro" id="IPR050511">
    <property type="entry name" value="AMPK_gamma/SDS23_families"/>
</dbReference>
<sequence>MMMATALMELTVGQVAKALPEHPKLHAVSIEATVDSAFEYMDHEGITVAPVLDNGTYPYLLSVVDLVDYVMLRNLDATKTGTASLTAAELQPENVPGLKDTLEKVIEGRDASYFELPSVEEAAPFWKLLCILAEGRHKVLVKGDPQGKYAGRPYLFSQHDAISYLNENPALLPEALRASTAEAMGYSPRPIYKAKKDMRVVELIRELVRMDITAVPLVDDTDRVIGNFSTSDLKGMDDVMLQDLVLPVVTFLKEENARGAGHPIVVHEDADLGEIIVLLAYSGAHRVWIVDKDNKAVGVCAMTDIISSIITTA</sequence>